<proteinExistence type="predicted"/>
<gene>
    <name evidence="2" type="ORF">SAMN05444272_0355</name>
</gene>
<sequence length="195" mass="22437">MIRFLLIAFLVSCLSPSAFSSEDRRADLLSEKIEEALVASDRAQPYFKELEVYFYNSTDEISKEVILSLKSEFSFELMGQNSRDSLDYFKFGDVWVINEPLSVVEHNPLFQLFYMMNKDSNVVELGQAIERIDNLSIYHSNKMYEFVCSALLNESPKENRRPLKMLVYSNGNFSNGDVQKCLITLVSIYAKVSSE</sequence>
<keyword evidence="1" id="KW-0732">Signal</keyword>
<feature type="signal peptide" evidence="1">
    <location>
        <begin position="1"/>
        <end position="20"/>
    </location>
</feature>
<name>A0A1M6ZVM4_9HYPH</name>
<reference evidence="2 3" key="1">
    <citation type="submission" date="2016-11" db="EMBL/GenBank/DDBJ databases">
        <authorList>
            <person name="Jaros S."/>
            <person name="Januszkiewicz K."/>
            <person name="Wedrychowicz H."/>
        </authorList>
    </citation>
    <scope>NUCLEOTIDE SEQUENCE [LARGE SCALE GENOMIC DNA]</scope>
    <source>
        <strain evidence="2 3">DSM 22153</strain>
    </source>
</reference>
<dbReference type="Proteomes" id="UP000186002">
    <property type="component" value="Unassembled WGS sequence"/>
</dbReference>
<protein>
    <submittedName>
        <fullName evidence="2">Uncharacterized protein</fullName>
    </submittedName>
</protein>
<feature type="chain" id="PRO_5012974809" evidence="1">
    <location>
        <begin position="21"/>
        <end position="195"/>
    </location>
</feature>
<dbReference type="EMBL" id="FRBW01000001">
    <property type="protein sequence ID" value="SHL34490.1"/>
    <property type="molecule type" value="Genomic_DNA"/>
</dbReference>
<evidence type="ECO:0000313" key="2">
    <source>
        <dbReference type="EMBL" id="SHL34490.1"/>
    </source>
</evidence>
<accession>A0A1M6ZVM4</accession>
<evidence type="ECO:0000313" key="3">
    <source>
        <dbReference type="Proteomes" id="UP000186002"/>
    </source>
</evidence>
<keyword evidence="3" id="KW-1185">Reference proteome</keyword>
<dbReference type="AlphaFoldDB" id="A0A1M6ZVM4"/>
<organism evidence="2 3">
    <name type="scientific">Roseibium suaedae</name>
    <dbReference type="NCBI Taxonomy" id="735517"/>
    <lineage>
        <taxon>Bacteria</taxon>
        <taxon>Pseudomonadati</taxon>
        <taxon>Pseudomonadota</taxon>
        <taxon>Alphaproteobacteria</taxon>
        <taxon>Hyphomicrobiales</taxon>
        <taxon>Stappiaceae</taxon>
        <taxon>Roseibium</taxon>
    </lineage>
</organism>
<evidence type="ECO:0000256" key="1">
    <source>
        <dbReference type="SAM" id="SignalP"/>
    </source>
</evidence>